<reference evidence="1" key="3">
    <citation type="submission" date="2020-02" db="EMBL/GenBank/DDBJ databases">
        <authorList>
            <person name="Sarangi A.N."/>
            <person name="Ghosh S."/>
            <person name="Mukherjee M."/>
            <person name="Tripathy S."/>
        </authorList>
    </citation>
    <scope>NUCLEOTIDE SEQUENCE</scope>
    <source>
        <strain evidence="1">BDU141951</strain>
    </source>
</reference>
<sequence>MTTSQISISVDDETAQAYAAMSPEAQQKVQMVLRLQMQALLNQPPRSLQAIMDDIGAKAEARGLTPQILETLLSDD</sequence>
<comment type="caution">
    <text evidence="1">The sequence shown here is derived from an EMBL/GenBank/DDBJ whole genome shotgun (WGS) entry which is preliminary data.</text>
</comment>
<evidence type="ECO:0000313" key="1">
    <source>
        <dbReference type="EMBL" id="NEV69771.1"/>
    </source>
</evidence>
<accession>A0A0C1YK59</accession>
<proteinExistence type="predicted"/>
<reference evidence="1" key="2">
    <citation type="journal article" date="2015" name="Genome Announc.">
        <title>Draft Genome Sequence of Filamentous Marine Cyanobacterium Lyngbya confervoides Strain BDU141951.</title>
        <authorList>
            <person name="Chandrababunaidu M.M."/>
            <person name="Sen D."/>
            <person name="Tripathy S."/>
        </authorList>
    </citation>
    <scope>NUCLEOTIDE SEQUENCE</scope>
    <source>
        <strain evidence="1">BDU141951</strain>
    </source>
</reference>
<dbReference type="EMBL" id="JTHE02000003">
    <property type="protein sequence ID" value="NEV69771.1"/>
    <property type="molecule type" value="Genomic_DNA"/>
</dbReference>
<gene>
    <name evidence="1" type="ORF">QQ91_021990</name>
</gene>
<dbReference type="AlphaFoldDB" id="A0A0C1YK59"/>
<organism evidence="1">
    <name type="scientific">Lyngbya confervoides BDU141951</name>
    <dbReference type="NCBI Taxonomy" id="1574623"/>
    <lineage>
        <taxon>Bacteria</taxon>
        <taxon>Bacillati</taxon>
        <taxon>Cyanobacteriota</taxon>
        <taxon>Cyanophyceae</taxon>
        <taxon>Oscillatoriophycideae</taxon>
        <taxon>Oscillatoriales</taxon>
        <taxon>Microcoleaceae</taxon>
        <taxon>Lyngbya</taxon>
    </lineage>
</organism>
<name>A0A0C1YK59_9CYAN</name>
<reference evidence="1" key="1">
    <citation type="submission" date="2014-11" db="EMBL/GenBank/DDBJ databases">
        <authorList>
            <person name="Malar M.C."/>
            <person name="Sen D."/>
            <person name="Tripathy S."/>
        </authorList>
    </citation>
    <scope>NUCLEOTIDE SEQUENCE</scope>
    <source>
        <strain evidence="1">BDU141951</strain>
    </source>
</reference>
<protein>
    <submittedName>
        <fullName evidence="1">Uncharacterized protein</fullName>
    </submittedName>
</protein>